<sequence>MRKEEFFAEAIPGSVGPLEGVRILEATQNYAGPNAGTVLVDMGAESIKIDMPGFGDLVRHAPPFIESRSELDRGAQHLSINRNKQNITLNLKSAKGREIFLELAQRVDIVIENFKPGTMEKWGLGYQDVRRVKPDIIYTSVSGYGQFGPYSHRPSYDAVAQAVGGLMSVNGYPDRPPTRTGNGLGDSLAGWQGAMASLAALHYRNRTGRGQHVDISQVDTILYTSDFGILAAANANYRWERMGSENPMVAPYNAYECKDGYVFIGVALDAHWARLCQIMGREELILDPRSRVLADRARNRELVNGAVNAWTKTKCVGEVVDALDEAQLVVAPILDFHQILEDPHIQEREMIAEVEHPAAGKLKIYGVAAKFSVTPARVRMPAPMMGQHNPEVYQGWLGYRPEQIDQLREEGVI</sequence>
<evidence type="ECO:0000313" key="2">
    <source>
        <dbReference type="EMBL" id="MBI2877050.1"/>
    </source>
</evidence>
<dbReference type="SUPFAM" id="SSF89796">
    <property type="entry name" value="CoA-transferase family III (CaiB/BaiF)"/>
    <property type="match status" value="1"/>
</dbReference>
<dbReference type="InterPro" id="IPR023606">
    <property type="entry name" value="CoA-Trfase_III_dom_1_sf"/>
</dbReference>
<protein>
    <submittedName>
        <fullName evidence="2">CoA transferase</fullName>
    </submittedName>
</protein>
<dbReference type="AlphaFoldDB" id="A0A932FVT1"/>
<dbReference type="EMBL" id="JACPRF010000277">
    <property type="protein sequence ID" value="MBI2877050.1"/>
    <property type="molecule type" value="Genomic_DNA"/>
</dbReference>
<dbReference type="Proteomes" id="UP000769766">
    <property type="component" value="Unassembled WGS sequence"/>
</dbReference>
<dbReference type="InterPro" id="IPR003673">
    <property type="entry name" value="CoA-Trfase_fam_III"/>
</dbReference>
<dbReference type="PANTHER" id="PTHR48207">
    <property type="entry name" value="SUCCINATE--HYDROXYMETHYLGLUTARATE COA-TRANSFERASE"/>
    <property type="match status" value="1"/>
</dbReference>
<name>A0A932FVT1_UNCTE</name>
<dbReference type="InterPro" id="IPR050483">
    <property type="entry name" value="CoA-transferase_III_domain"/>
</dbReference>
<organism evidence="2 3">
    <name type="scientific">Tectimicrobiota bacterium</name>
    <dbReference type="NCBI Taxonomy" id="2528274"/>
    <lineage>
        <taxon>Bacteria</taxon>
        <taxon>Pseudomonadati</taxon>
        <taxon>Nitrospinota/Tectimicrobiota group</taxon>
        <taxon>Candidatus Tectimicrobiota</taxon>
    </lineage>
</organism>
<dbReference type="GO" id="GO:0008410">
    <property type="term" value="F:CoA-transferase activity"/>
    <property type="evidence" value="ECO:0007669"/>
    <property type="project" value="TreeGrafter"/>
</dbReference>
<dbReference type="Gene3D" id="3.30.1540.10">
    <property type="entry name" value="formyl-coa transferase, domain 3"/>
    <property type="match status" value="1"/>
</dbReference>
<evidence type="ECO:0000313" key="3">
    <source>
        <dbReference type="Proteomes" id="UP000769766"/>
    </source>
</evidence>
<accession>A0A932FVT1</accession>
<dbReference type="InterPro" id="IPR044855">
    <property type="entry name" value="CoA-Trfase_III_dom3_sf"/>
</dbReference>
<dbReference type="Gene3D" id="3.40.50.10540">
    <property type="entry name" value="Crotonobetainyl-coa:carnitine coa-transferase, domain 1"/>
    <property type="match status" value="1"/>
</dbReference>
<dbReference type="PANTHER" id="PTHR48207:SF3">
    <property type="entry name" value="SUCCINATE--HYDROXYMETHYLGLUTARATE COA-TRANSFERASE"/>
    <property type="match status" value="1"/>
</dbReference>
<proteinExistence type="predicted"/>
<comment type="caution">
    <text evidence="2">The sequence shown here is derived from an EMBL/GenBank/DDBJ whole genome shotgun (WGS) entry which is preliminary data.</text>
</comment>
<evidence type="ECO:0000256" key="1">
    <source>
        <dbReference type="ARBA" id="ARBA00022679"/>
    </source>
</evidence>
<gene>
    <name evidence="2" type="ORF">HYY20_09230</name>
</gene>
<reference evidence="2" key="1">
    <citation type="submission" date="2020-07" db="EMBL/GenBank/DDBJ databases">
        <title>Huge and variable diversity of episymbiotic CPR bacteria and DPANN archaea in groundwater ecosystems.</title>
        <authorList>
            <person name="He C.Y."/>
            <person name="Keren R."/>
            <person name="Whittaker M."/>
            <person name="Farag I.F."/>
            <person name="Doudna J."/>
            <person name="Cate J.H.D."/>
            <person name="Banfield J.F."/>
        </authorList>
    </citation>
    <scope>NUCLEOTIDE SEQUENCE</scope>
    <source>
        <strain evidence="2">NC_groundwater_672_Ag_B-0.1um_62_36</strain>
    </source>
</reference>
<keyword evidence="1 2" id="KW-0808">Transferase</keyword>
<dbReference type="Pfam" id="PF02515">
    <property type="entry name" value="CoA_transf_3"/>
    <property type="match status" value="1"/>
</dbReference>